<dbReference type="RefSeq" id="WP_309151259.1">
    <property type="nucleotide sequence ID" value="NZ_CP133568.1"/>
</dbReference>
<evidence type="ECO:0000256" key="1">
    <source>
        <dbReference type="SAM" id="Phobius"/>
    </source>
</evidence>
<reference evidence="2 3" key="1">
    <citation type="submission" date="2023-08" db="EMBL/GenBank/DDBJ databases">
        <title>The whole genome sequence of Lysobacter yananisis.</title>
        <authorList>
            <person name="Sun H."/>
        </authorList>
    </citation>
    <scope>NUCLEOTIDE SEQUENCE [LARGE SCALE GENOMIC DNA]</scope>
    <source>
        <strain evidence="2 3">SNNU513</strain>
    </source>
</reference>
<evidence type="ECO:0000313" key="3">
    <source>
        <dbReference type="Proteomes" id="UP001229313"/>
    </source>
</evidence>
<keyword evidence="1" id="KW-1133">Transmembrane helix</keyword>
<sequence length="72" mass="7703">MANAYFLACNVEDFNEATGECAHPYYGTPPQFFPVLSATDGALIAGAIGATWTLGVVARLLIRTGQQETHRS</sequence>
<keyword evidence="1" id="KW-0812">Transmembrane</keyword>
<gene>
    <name evidence="2" type="ORF">RDV84_19295</name>
</gene>
<dbReference type="Proteomes" id="UP001229313">
    <property type="component" value="Chromosome"/>
</dbReference>
<name>A0ABY9P534_9GAMM</name>
<keyword evidence="1" id="KW-0472">Membrane</keyword>
<dbReference type="EMBL" id="CP133568">
    <property type="protein sequence ID" value="WMT02089.1"/>
    <property type="molecule type" value="Genomic_DNA"/>
</dbReference>
<accession>A0ABY9P534</accession>
<organism evidence="2 3">
    <name type="scientific">Lysobacter yananisis</name>
    <dbReference type="NCBI Taxonomy" id="1003114"/>
    <lineage>
        <taxon>Bacteria</taxon>
        <taxon>Pseudomonadati</taxon>
        <taxon>Pseudomonadota</taxon>
        <taxon>Gammaproteobacteria</taxon>
        <taxon>Lysobacterales</taxon>
        <taxon>Lysobacteraceae</taxon>
        <taxon>Lysobacter</taxon>
    </lineage>
</organism>
<proteinExistence type="predicted"/>
<protein>
    <submittedName>
        <fullName evidence="2">Uncharacterized protein</fullName>
    </submittedName>
</protein>
<keyword evidence="3" id="KW-1185">Reference proteome</keyword>
<feature type="transmembrane region" description="Helical" evidence="1">
    <location>
        <begin position="42"/>
        <end position="62"/>
    </location>
</feature>
<evidence type="ECO:0000313" key="2">
    <source>
        <dbReference type="EMBL" id="WMT02089.1"/>
    </source>
</evidence>